<gene>
    <name evidence="5" type="ORF">RRF57_005691</name>
</gene>
<dbReference type="EMBL" id="JAWHQM010000013">
    <property type="protein sequence ID" value="KAK5629976.1"/>
    <property type="molecule type" value="Genomic_DNA"/>
</dbReference>
<evidence type="ECO:0000256" key="1">
    <source>
        <dbReference type="ARBA" id="ARBA00006082"/>
    </source>
</evidence>
<evidence type="ECO:0000256" key="3">
    <source>
        <dbReference type="SAM" id="MobiDB-lite"/>
    </source>
</evidence>
<protein>
    <recommendedName>
        <fullName evidence="4">DNA mismatch repair protein S5 domain-containing protein</fullName>
    </recommendedName>
</protein>
<dbReference type="InterPro" id="IPR014721">
    <property type="entry name" value="Ribsml_uS5_D2-typ_fold_subgr"/>
</dbReference>
<feature type="compositionally biased region" description="Basic and acidic residues" evidence="3">
    <location>
        <begin position="573"/>
        <end position="587"/>
    </location>
</feature>
<organism evidence="5 6">
    <name type="scientific">Xylaria bambusicola</name>
    <dbReference type="NCBI Taxonomy" id="326684"/>
    <lineage>
        <taxon>Eukaryota</taxon>
        <taxon>Fungi</taxon>
        <taxon>Dikarya</taxon>
        <taxon>Ascomycota</taxon>
        <taxon>Pezizomycotina</taxon>
        <taxon>Sordariomycetes</taxon>
        <taxon>Xylariomycetidae</taxon>
        <taxon>Xylariales</taxon>
        <taxon>Xylariaceae</taxon>
        <taxon>Xylaria</taxon>
    </lineage>
</organism>
<proteinExistence type="inferred from homology"/>
<feature type="domain" description="DNA mismatch repair protein S5" evidence="4">
    <location>
        <begin position="219"/>
        <end position="363"/>
    </location>
</feature>
<dbReference type="InterPro" id="IPR020568">
    <property type="entry name" value="Ribosomal_Su5_D2-typ_SF"/>
</dbReference>
<dbReference type="InterPro" id="IPR036890">
    <property type="entry name" value="HATPase_C_sf"/>
</dbReference>
<feature type="compositionally biased region" description="Polar residues" evidence="3">
    <location>
        <begin position="413"/>
        <end position="422"/>
    </location>
</feature>
<dbReference type="GO" id="GO:0030983">
    <property type="term" value="F:mismatched DNA binding"/>
    <property type="evidence" value="ECO:0007669"/>
    <property type="project" value="InterPro"/>
</dbReference>
<dbReference type="FunFam" id="3.30.565.10:FF:000017">
    <property type="entry name" value="PMS1 homolog 1, mismatch repair system component"/>
    <property type="match status" value="1"/>
</dbReference>
<feature type="region of interest" description="Disordered" evidence="3">
    <location>
        <begin position="398"/>
        <end position="442"/>
    </location>
</feature>
<feature type="region of interest" description="Disordered" evidence="3">
    <location>
        <begin position="717"/>
        <end position="739"/>
    </location>
</feature>
<keyword evidence="6" id="KW-1185">Reference proteome</keyword>
<dbReference type="GO" id="GO:0005524">
    <property type="term" value="F:ATP binding"/>
    <property type="evidence" value="ECO:0007669"/>
    <property type="project" value="InterPro"/>
</dbReference>
<dbReference type="NCBIfam" id="TIGR00585">
    <property type="entry name" value="mutl"/>
    <property type="match status" value="1"/>
</dbReference>
<reference evidence="5 6" key="1">
    <citation type="submission" date="2023-10" db="EMBL/GenBank/DDBJ databases">
        <title>Draft genome sequence of Xylaria bambusicola isolate GMP-LS, the root and basal stem rot pathogen of sugarcane in Indonesia.</title>
        <authorList>
            <person name="Selvaraj P."/>
            <person name="Muralishankar V."/>
            <person name="Muruganantham S."/>
            <person name="Sp S."/>
            <person name="Haryani S."/>
            <person name="Lau K.J.X."/>
            <person name="Naqvi N.I."/>
        </authorList>
    </citation>
    <scope>NUCLEOTIDE SEQUENCE [LARGE SCALE GENOMIC DNA]</scope>
    <source>
        <strain evidence="5">GMP-LS</strain>
    </source>
</reference>
<dbReference type="Pfam" id="PF01119">
    <property type="entry name" value="DNA_mis_repair"/>
    <property type="match status" value="1"/>
</dbReference>
<keyword evidence="2" id="KW-0227">DNA damage</keyword>
<feature type="compositionally biased region" description="Polar residues" evidence="3">
    <location>
        <begin position="463"/>
        <end position="482"/>
    </location>
</feature>
<dbReference type="PANTHER" id="PTHR10073">
    <property type="entry name" value="DNA MISMATCH REPAIR PROTEIN MLH, PMS, MUTL"/>
    <property type="match status" value="1"/>
</dbReference>
<comment type="similarity">
    <text evidence="1">Belongs to the DNA mismatch repair MutL/HexB family.</text>
</comment>
<comment type="caution">
    <text evidence="5">The sequence shown here is derived from an EMBL/GenBank/DDBJ whole genome shotgun (WGS) entry which is preliminary data.</text>
</comment>
<feature type="compositionally biased region" description="Polar residues" evidence="3">
    <location>
        <begin position="750"/>
        <end position="764"/>
    </location>
</feature>
<dbReference type="GO" id="GO:0061982">
    <property type="term" value="P:meiosis I cell cycle process"/>
    <property type="evidence" value="ECO:0007669"/>
    <property type="project" value="UniProtKB-ARBA"/>
</dbReference>
<feature type="compositionally biased region" description="Basic and acidic residues" evidence="3">
    <location>
        <begin position="514"/>
        <end position="528"/>
    </location>
</feature>
<dbReference type="SMART" id="SM01340">
    <property type="entry name" value="DNA_mis_repair"/>
    <property type="match status" value="1"/>
</dbReference>
<dbReference type="InterPro" id="IPR014762">
    <property type="entry name" value="DNA_mismatch_repair_CS"/>
</dbReference>
<dbReference type="InterPro" id="IPR038973">
    <property type="entry name" value="MutL/Mlh/Pms-like"/>
</dbReference>
<evidence type="ECO:0000313" key="6">
    <source>
        <dbReference type="Proteomes" id="UP001305414"/>
    </source>
</evidence>
<evidence type="ECO:0000256" key="2">
    <source>
        <dbReference type="ARBA" id="ARBA00022763"/>
    </source>
</evidence>
<dbReference type="GO" id="GO:0140664">
    <property type="term" value="F:ATP-dependent DNA damage sensor activity"/>
    <property type="evidence" value="ECO:0007669"/>
    <property type="project" value="InterPro"/>
</dbReference>
<name>A0AAN7Z9E8_9PEZI</name>
<sequence length="902" mass="99318">MSSSISRLADLTAQFIGGHAVVVSPAIVVKELLDNAIDAKATSVEVLISPDTTSRIEVRDNGLGIHPDDFDSLGRHGHTSKLRSIEELGNLVGKSLGFRGEALASINSVASVTITTKTPSEPIATTFQLKPNEGGVLTQKPSSAPVGTTVNVINLFSCQPVRQRVAVREAKKCLDQIQELLQSYIMARPQLRIIFKILHTPTKVWSYSSNRRTTVIEAALQLFGVEVTSNFLLKTFQSSHNTNSEPSAQILSKFTTNDFLLEALLANPEANLQNVPKRHYFSIDGRPLNVGRGVAKRFLRIYLEHLKRSTLVKGISDCFIRLDIRFPPGSYDANVEPAKDDVLILDEQAVADAFRHLCSETYKPTATENQDPLGTETSQKTDIPIRGILDHSQPHQIHSLQTRPSISDPATYETWSSSQRSAGCTADQATRTEKSTIGENTQEAQIPISISFTPINAAHCATSSQSRVSSNEQKKPPTTTHQCKVDMSVDVNERPKRIHQQRPQVVQKSLSPQEAEKERNPKVGDRLDPWVIAKGNNLSEAPPGSAPDYAPGRSSTPEPPVLRHIMAPPGDLDVPRSRQGTERRKLPCLEPANVPGGPYRSPLASPLQGKPKGISVVSPNPHTTRRRREQIPWTPPSSLEKHRYIDVSQVDAMKSSHTDGFKQTQISFGGTRPNHRQGGTQLKALSDKGEADKNAKSQDFFSAAKRNLYYQLSQMDREKEHRVTQANPSSRPQQPSVQNHPFRVLQTNTFENSDNPQQDRQPIPTTLPIGDPRAYLLRRQKSIAAAGGDAKLKKMSRVKSSFMPLQHTPLEYQTYVLSSTISVSCAALNRLVRRISEYDEYVVCGANLEGLNMSLSEGRAVESQLQKVLLAQKENIATPNNENGPLAIGLQAILKGKGVSND</sequence>
<dbReference type="InterPro" id="IPR002099">
    <property type="entry name" value="MutL/Mlh/PMS"/>
</dbReference>
<dbReference type="PROSITE" id="PS00058">
    <property type="entry name" value="DNA_MISMATCH_REPAIR_1"/>
    <property type="match status" value="1"/>
</dbReference>
<dbReference type="PANTHER" id="PTHR10073:SF41">
    <property type="entry name" value="MISMATCH REPAIR PROTEIN, PUTATIVE (AFU_ORTHOLOGUE AFUA_8G05820)-RELATED"/>
    <property type="match status" value="1"/>
</dbReference>
<feature type="compositionally biased region" description="Polar residues" evidence="3">
    <location>
        <begin position="724"/>
        <end position="739"/>
    </location>
</feature>
<dbReference type="SUPFAM" id="SSF54211">
    <property type="entry name" value="Ribosomal protein S5 domain 2-like"/>
    <property type="match status" value="1"/>
</dbReference>
<dbReference type="GO" id="GO:0016887">
    <property type="term" value="F:ATP hydrolysis activity"/>
    <property type="evidence" value="ECO:0007669"/>
    <property type="project" value="InterPro"/>
</dbReference>
<feature type="compositionally biased region" description="Polar residues" evidence="3">
    <location>
        <begin position="501"/>
        <end position="512"/>
    </location>
</feature>
<dbReference type="GO" id="GO:0032389">
    <property type="term" value="C:MutLalpha complex"/>
    <property type="evidence" value="ECO:0007669"/>
    <property type="project" value="TreeGrafter"/>
</dbReference>
<dbReference type="AlphaFoldDB" id="A0AAN7Z9E8"/>
<evidence type="ECO:0000313" key="5">
    <source>
        <dbReference type="EMBL" id="KAK5629976.1"/>
    </source>
</evidence>
<dbReference type="Gene3D" id="3.30.230.10">
    <property type="match status" value="1"/>
</dbReference>
<dbReference type="GO" id="GO:0006298">
    <property type="term" value="P:mismatch repair"/>
    <property type="evidence" value="ECO:0007669"/>
    <property type="project" value="InterPro"/>
</dbReference>
<accession>A0AAN7Z9E8</accession>
<feature type="region of interest" description="Disordered" evidence="3">
    <location>
        <begin position="750"/>
        <end position="769"/>
    </location>
</feature>
<dbReference type="InterPro" id="IPR013507">
    <property type="entry name" value="DNA_mismatch_S5_2-like"/>
</dbReference>
<feature type="region of interest" description="Disordered" evidence="3">
    <location>
        <begin position="463"/>
        <end position="637"/>
    </location>
</feature>
<dbReference type="Gene3D" id="3.30.565.10">
    <property type="entry name" value="Histidine kinase-like ATPase, C-terminal domain"/>
    <property type="match status" value="1"/>
</dbReference>
<dbReference type="SUPFAM" id="SSF55874">
    <property type="entry name" value="ATPase domain of HSP90 chaperone/DNA topoisomerase II/histidine kinase"/>
    <property type="match status" value="1"/>
</dbReference>
<evidence type="ECO:0000259" key="4">
    <source>
        <dbReference type="SMART" id="SM01340"/>
    </source>
</evidence>
<dbReference type="Proteomes" id="UP001305414">
    <property type="component" value="Unassembled WGS sequence"/>
</dbReference>
<dbReference type="Pfam" id="PF13589">
    <property type="entry name" value="HATPase_c_3"/>
    <property type="match status" value="1"/>
</dbReference>